<dbReference type="AlphaFoldDB" id="A0A3M7RD96"/>
<keyword evidence="2" id="KW-1185">Reference proteome</keyword>
<name>A0A3M7RD96_BRAPC</name>
<organism evidence="1 2">
    <name type="scientific">Brachionus plicatilis</name>
    <name type="common">Marine rotifer</name>
    <name type="synonym">Brachionus muelleri</name>
    <dbReference type="NCBI Taxonomy" id="10195"/>
    <lineage>
        <taxon>Eukaryota</taxon>
        <taxon>Metazoa</taxon>
        <taxon>Spiralia</taxon>
        <taxon>Gnathifera</taxon>
        <taxon>Rotifera</taxon>
        <taxon>Eurotatoria</taxon>
        <taxon>Monogononta</taxon>
        <taxon>Pseudotrocha</taxon>
        <taxon>Ploima</taxon>
        <taxon>Brachionidae</taxon>
        <taxon>Brachionus</taxon>
    </lineage>
</organism>
<reference evidence="1 2" key="1">
    <citation type="journal article" date="2018" name="Sci. Rep.">
        <title>Genomic signatures of local adaptation to the degree of environmental predictability in rotifers.</title>
        <authorList>
            <person name="Franch-Gras L."/>
            <person name="Hahn C."/>
            <person name="Garcia-Roger E.M."/>
            <person name="Carmona M.J."/>
            <person name="Serra M."/>
            <person name="Gomez A."/>
        </authorList>
    </citation>
    <scope>NUCLEOTIDE SEQUENCE [LARGE SCALE GENOMIC DNA]</scope>
    <source>
        <strain evidence="1">HYR1</strain>
    </source>
</reference>
<accession>A0A3M7RD96</accession>
<proteinExistence type="predicted"/>
<dbReference type="Proteomes" id="UP000276133">
    <property type="component" value="Unassembled WGS sequence"/>
</dbReference>
<comment type="caution">
    <text evidence="1">The sequence shown here is derived from an EMBL/GenBank/DDBJ whole genome shotgun (WGS) entry which is preliminary data.</text>
</comment>
<gene>
    <name evidence="1" type="ORF">BpHYR1_045764</name>
</gene>
<evidence type="ECO:0000313" key="1">
    <source>
        <dbReference type="EMBL" id="RNA21562.1"/>
    </source>
</evidence>
<protein>
    <submittedName>
        <fullName evidence="1">Uncharacterized protein</fullName>
    </submittedName>
</protein>
<dbReference type="EMBL" id="REGN01003643">
    <property type="protein sequence ID" value="RNA21562.1"/>
    <property type="molecule type" value="Genomic_DNA"/>
</dbReference>
<evidence type="ECO:0000313" key="2">
    <source>
        <dbReference type="Proteomes" id="UP000276133"/>
    </source>
</evidence>
<sequence>MNTGLTCKILINIYKIYCKLFLTLSILEIKQITQIINTNNLTISVKQMSLLESCFEMLSKLKMLCFTFLINPWKSKIIIHL</sequence>